<dbReference type="InterPro" id="IPR047200">
    <property type="entry name" value="MFS_YcaD-like"/>
</dbReference>
<evidence type="ECO:0000256" key="4">
    <source>
        <dbReference type="ARBA" id="ARBA00023136"/>
    </source>
</evidence>
<name>A0A1H0MEA3_9HYPH</name>
<dbReference type="CDD" id="cd17477">
    <property type="entry name" value="MFS_YcaD_like"/>
    <property type="match status" value="1"/>
</dbReference>
<keyword evidence="3 6" id="KW-1133">Transmembrane helix</keyword>
<evidence type="ECO:0000259" key="7">
    <source>
        <dbReference type="PROSITE" id="PS50850"/>
    </source>
</evidence>
<organism evidence="8 9">
    <name type="scientific">Filomicrobium insigne</name>
    <dbReference type="NCBI Taxonomy" id="418854"/>
    <lineage>
        <taxon>Bacteria</taxon>
        <taxon>Pseudomonadati</taxon>
        <taxon>Pseudomonadota</taxon>
        <taxon>Alphaproteobacteria</taxon>
        <taxon>Hyphomicrobiales</taxon>
        <taxon>Hyphomicrobiaceae</taxon>
        <taxon>Filomicrobium</taxon>
    </lineage>
</organism>
<gene>
    <name evidence="8" type="ORF">SAMN04488061_1655</name>
</gene>
<feature type="transmembrane region" description="Helical" evidence="6">
    <location>
        <begin position="132"/>
        <end position="152"/>
    </location>
</feature>
<dbReference type="Pfam" id="PF07690">
    <property type="entry name" value="MFS_1"/>
    <property type="match status" value="1"/>
</dbReference>
<dbReference type="PANTHER" id="PTHR23521">
    <property type="entry name" value="TRANSPORTER MFS SUPERFAMILY"/>
    <property type="match status" value="1"/>
</dbReference>
<dbReference type="InterPro" id="IPR036259">
    <property type="entry name" value="MFS_trans_sf"/>
</dbReference>
<feature type="transmembrane region" description="Helical" evidence="6">
    <location>
        <begin position="199"/>
        <end position="220"/>
    </location>
</feature>
<feature type="transmembrane region" description="Helical" evidence="6">
    <location>
        <begin position="73"/>
        <end position="92"/>
    </location>
</feature>
<protein>
    <submittedName>
        <fullName evidence="8">Major Facilitator Superfamily protein</fullName>
    </submittedName>
</protein>
<dbReference type="InterPro" id="IPR005829">
    <property type="entry name" value="Sugar_transporter_CS"/>
</dbReference>
<feature type="region of interest" description="Disordered" evidence="5">
    <location>
        <begin position="406"/>
        <end position="434"/>
    </location>
</feature>
<keyword evidence="9" id="KW-1185">Reference proteome</keyword>
<evidence type="ECO:0000313" key="9">
    <source>
        <dbReference type="Proteomes" id="UP000198795"/>
    </source>
</evidence>
<dbReference type="PROSITE" id="PS50850">
    <property type="entry name" value="MFS"/>
    <property type="match status" value="1"/>
</dbReference>
<dbReference type="RefSeq" id="WP_090227952.1">
    <property type="nucleotide sequence ID" value="NZ_FNJC01000002.1"/>
</dbReference>
<keyword evidence="2 6" id="KW-0812">Transmembrane</keyword>
<reference evidence="8 9" key="1">
    <citation type="submission" date="2016-10" db="EMBL/GenBank/DDBJ databases">
        <authorList>
            <person name="Varghese N."/>
            <person name="Submissions S."/>
        </authorList>
    </citation>
    <scope>NUCLEOTIDE SEQUENCE [LARGE SCALE GENOMIC DNA]</scope>
    <source>
        <strain evidence="8 9">CGMCC 1.6497</strain>
    </source>
</reference>
<feature type="domain" description="Major facilitator superfamily (MFS) profile" evidence="7">
    <location>
        <begin position="199"/>
        <end position="434"/>
    </location>
</feature>
<dbReference type="EMBL" id="FNJC01000002">
    <property type="protein sequence ID" value="SDO78734.1"/>
    <property type="molecule type" value="Genomic_DNA"/>
</dbReference>
<feature type="transmembrane region" description="Helical" evidence="6">
    <location>
        <begin position="355"/>
        <end position="373"/>
    </location>
</feature>
<evidence type="ECO:0000256" key="3">
    <source>
        <dbReference type="ARBA" id="ARBA00022989"/>
    </source>
</evidence>
<feature type="transmembrane region" description="Helical" evidence="6">
    <location>
        <begin position="158"/>
        <end position="178"/>
    </location>
</feature>
<evidence type="ECO:0000256" key="1">
    <source>
        <dbReference type="ARBA" id="ARBA00004141"/>
    </source>
</evidence>
<dbReference type="PANTHER" id="PTHR23521:SF3">
    <property type="entry name" value="MFS TRANSPORTER"/>
    <property type="match status" value="1"/>
</dbReference>
<feature type="transmembrane region" description="Helical" evidence="6">
    <location>
        <begin position="265"/>
        <end position="284"/>
    </location>
</feature>
<evidence type="ECO:0000313" key="8">
    <source>
        <dbReference type="EMBL" id="SDO78734.1"/>
    </source>
</evidence>
<feature type="transmembrane region" description="Helical" evidence="6">
    <location>
        <begin position="7"/>
        <end position="29"/>
    </location>
</feature>
<proteinExistence type="predicted"/>
<feature type="transmembrane region" description="Helical" evidence="6">
    <location>
        <begin position="322"/>
        <end position="349"/>
    </location>
</feature>
<sequence length="434" mass="45831">MTGLIRPITALLCAAAIAIMGSGLMGVLVPMRATLANFSNIEIGILGSFYWIGLTLGCFISPFAIFRVGHIRAFVAFTATVTITPLVMSLISDPMVWSGLRLVNGICFAGIQMVIESWLAAASTDTTRGRIFGIYTFLNLTVTTIGMQLIILAPPLDFQLLILVAILFSLAAVPIALSSSMAPSTPKSVKLHLRWLMQISPASVVGCFCTGVTGGAFWAMTPLYALETGFTPVEGGALMTLVVLAGAIGQLPIGWLSDRVGRRQTLVAVSFAAALTCFAVFSLSTNGRDLVWPAAAIFGMFAFASYPLGVAHANDLVDKSDAVAVSGGLLLIYSIAAISGPLFASAAMYVFGPHALFPFMAAVYALTAVVILLRVQVRPELPEEHQEVFVPIARTTPAAFALDPRVEPEEALDVSGPEPPTPADSLELDSAPQH</sequence>
<dbReference type="Gene3D" id="1.20.1250.20">
    <property type="entry name" value="MFS general substrate transporter like domains"/>
    <property type="match status" value="2"/>
</dbReference>
<comment type="subcellular location">
    <subcellularLocation>
        <location evidence="1">Membrane</location>
        <topology evidence="1">Multi-pass membrane protein</topology>
    </subcellularLocation>
</comment>
<accession>A0A1H0MEA3</accession>
<dbReference type="PROSITE" id="PS00216">
    <property type="entry name" value="SUGAR_TRANSPORT_1"/>
    <property type="match status" value="1"/>
</dbReference>
<comment type="caution">
    <text evidence="8">The sequence shown here is derived from an EMBL/GenBank/DDBJ whole genome shotgun (WGS) entry which is preliminary data.</text>
</comment>
<keyword evidence="4 6" id="KW-0472">Membrane</keyword>
<feature type="transmembrane region" description="Helical" evidence="6">
    <location>
        <begin position="98"/>
        <end position="120"/>
    </location>
</feature>
<evidence type="ECO:0000256" key="2">
    <source>
        <dbReference type="ARBA" id="ARBA00022692"/>
    </source>
</evidence>
<feature type="transmembrane region" description="Helical" evidence="6">
    <location>
        <begin position="290"/>
        <end position="310"/>
    </location>
</feature>
<feature type="transmembrane region" description="Helical" evidence="6">
    <location>
        <begin position="49"/>
        <end position="66"/>
    </location>
</feature>
<evidence type="ECO:0000256" key="5">
    <source>
        <dbReference type="SAM" id="MobiDB-lite"/>
    </source>
</evidence>
<feature type="transmembrane region" description="Helical" evidence="6">
    <location>
        <begin position="235"/>
        <end position="253"/>
    </location>
</feature>
<dbReference type="InterPro" id="IPR020846">
    <property type="entry name" value="MFS_dom"/>
</dbReference>
<evidence type="ECO:0000256" key="6">
    <source>
        <dbReference type="SAM" id="Phobius"/>
    </source>
</evidence>
<dbReference type="InterPro" id="IPR011701">
    <property type="entry name" value="MFS"/>
</dbReference>
<dbReference type="Proteomes" id="UP000198795">
    <property type="component" value="Unassembled WGS sequence"/>
</dbReference>
<dbReference type="SUPFAM" id="SSF103473">
    <property type="entry name" value="MFS general substrate transporter"/>
    <property type="match status" value="1"/>
</dbReference>